<proteinExistence type="predicted"/>
<dbReference type="InterPro" id="IPR007848">
    <property type="entry name" value="Small_mtfrase_dom"/>
</dbReference>
<dbReference type="PANTHER" id="PTHR47816:SF4">
    <property type="entry name" value="RIBOSOMAL RNA SMALL SUBUNIT METHYLTRANSFERASE C"/>
    <property type="match status" value="1"/>
</dbReference>
<gene>
    <name evidence="4" type="ORF">UFOPK1961_00695</name>
</gene>
<evidence type="ECO:0000256" key="2">
    <source>
        <dbReference type="ARBA" id="ARBA00022679"/>
    </source>
</evidence>
<dbReference type="Pfam" id="PF05175">
    <property type="entry name" value="MTS"/>
    <property type="match status" value="1"/>
</dbReference>
<dbReference type="EMBL" id="CAEZVJ010000068">
    <property type="protein sequence ID" value="CAB4630064.1"/>
    <property type="molecule type" value="Genomic_DNA"/>
</dbReference>
<dbReference type="GO" id="GO:0032259">
    <property type="term" value="P:methylation"/>
    <property type="evidence" value="ECO:0007669"/>
    <property type="project" value="UniProtKB-KW"/>
</dbReference>
<keyword evidence="1" id="KW-0489">Methyltransferase</keyword>
<reference evidence="4" key="1">
    <citation type="submission" date="2020-05" db="EMBL/GenBank/DDBJ databases">
        <authorList>
            <person name="Chiriac C."/>
            <person name="Salcher M."/>
            <person name="Ghai R."/>
            <person name="Kavagutti S V."/>
        </authorList>
    </citation>
    <scope>NUCLEOTIDE SEQUENCE</scope>
</reference>
<evidence type="ECO:0000256" key="1">
    <source>
        <dbReference type="ARBA" id="ARBA00022603"/>
    </source>
</evidence>
<keyword evidence="2" id="KW-0808">Transferase</keyword>
<evidence type="ECO:0000313" key="4">
    <source>
        <dbReference type="EMBL" id="CAB4630064.1"/>
    </source>
</evidence>
<dbReference type="PANTHER" id="PTHR47816">
    <property type="entry name" value="RIBOSOMAL RNA SMALL SUBUNIT METHYLTRANSFERASE C"/>
    <property type="match status" value="1"/>
</dbReference>
<dbReference type="SUPFAM" id="SSF53335">
    <property type="entry name" value="S-adenosyl-L-methionine-dependent methyltransferases"/>
    <property type="match status" value="1"/>
</dbReference>
<dbReference type="AlphaFoldDB" id="A0A6J6J0E0"/>
<dbReference type="InterPro" id="IPR046977">
    <property type="entry name" value="RsmC/RlmG"/>
</dbReference>
<sequence>MNHYFDPGDGEWTSREIQVVLHGRDFTLETAASTFSPEHLDTGTRILLETVPDPIGAVLDIGCGWGPIALTAALRSPESTVRGIDVNQRALELTRRNAVRVGVSNVTVGLPDEVPDDLRFDTIWSNPPIRVGKAELHAILETWIPRLNPGGEAWLVVAKSLGAESLQKWLGERWPDAEVSTAEIAKGFRVIEFVAPGV</sequence>
<dbReference type="InterPro" id="IPR029063">
    <property type="entry name" value="SAM-dependent_MTases_sf"/>
</dbReference>
<dbReference type="GO" id="GO:0008757">
    <property type="term" value="F:S-adenosylmethionine-dependent methyltransferase activity"/>
    <property type="evidence" value="ECO:0007669"/>
    <property type="project" value="InterPro"/>
</dbReference>
<accession>A0A6J6J0E0</accession>
<protein>
    <submittedName>
        <fullName evidence="4">Unannotated protein</fullName>
    </submittedName>
</protein>
<evidence type="ECO:0000259" key="3">
    <source>
        <dbReference type="Pfam" id="PF05175"/>
    </source>
</evidence>
<organism evidence="4">
    <name type="scientific">freshwater metagenome</name>
    <dbReference type="NCBI Taxonomy" id="449393"/>
    <lineage>
        <taxon>unclassified sequences</taxon>
        <taxon>metagenomes</taxon>
        <taxon>ecological metagenomes</taxon>
    </lineage>
</organism>
<dbReference type="Gene3D" id="3.40.50.150">
    <property type="entry name" value="Vaccinia Virus protein VP39"/>
    <property type="match status" value="1"/>
</dbReference>
<feature type="domain" description="Methyltransferase small" evidence="3">
    <location>
        <begin position="26"/>
        <end position="177"/>
    </location>
</feature>
<dbReference type="CDD" id="cd02440">
    <property type="entry name" value="AdoMet_MTases"/>
    <property type="match status" value="1"/>
</dbReference>
<name>A0A6J6J0E0_9ZZZZ</name>